<dbReference type="InterPro" id="IPR002524">
    <property type="entry name" value="Cation_efflux"/>
</dbReference>
<dbReference type="InterPro" id="IPR058533">
    <property type="entry name" value="Cation_efflux_TM"/>
</dbReference>
<dbReference type="STRING" id="1280514.AXFE_06600"/>
<keyword evidence="2" id="KW-0813">Transport</keyword>
<dbReference type="GO" id="GO:0016020">
    <property type="term" value="C:membrane"/>
    <property type="evidence" value="ECO:0007669"/>
    <property type="project" value="UniProtKB-SubCell"/>
</dbReference>
<keyword evidence="5 6" id="KW-0472">Membrane</keyword>
<comment type="subcellular location">
    <subcellularLocation>
        <location evidence="1">Membrane</location>
        <topology evidence="1">Multi-pass membrane protein</topology>
    </subcellularLocation>
</comment>
<evidence type="ECO:0000256" key="2">
    <source>
        <dbReference type="ARBA" id="ARBA00022448"/>
    </source>
</evidence>
<feature type="transmembrane region" description="Helical" evidence="6">
    <location>
        <begin position="166"/>
        <end position="186"/>
    </location>
</feature>
<evidence type="ECO:0000256" key="5">
    <source>
        <dbReference type="ARBA" id="ARBA00023136"/>
    </source>
</evidence>
<feature type="domain" description="Cation efflux protein transmembrane" evidence="7">
    <location>
        <begin position="9"/>
        <end position="217"/>
    </location>
</feature>
<dbReference type="RefSeq" id="WP_052604437.1">
    <property type="nucleotide sequence ID" value="NZ_JXYS01000017.1"/>
</dbReference>
<keyword evidence="4 6" id="KW-1133">Transmembrane helix</keyword>
<sequence>MSGSSRRTVVVAFISNLGIVIVKLAAFLITGSASLFSEVLHSTADTTNQGLLMVGLERSKRKGDAQHPFGYATERYLVAFVVAIVLFGLGCLASLYEGITKLVHPHPVGSPLVGLAVLVASLFLEGLSFRNAKGEAAHDQRANESIFKFAHRTKVAEIPLVLFEDLGAIAGLLIALIGLGASAITGNDRFDAAGSLLIGILLGAISIFLGLEVRSLLIGESADPLVEEAIRVAVLESDHIRRVIYLMTMHLGPTDLLVAIKVAFDGDLAFSTVADEIDLAEVRLRAVVPFARLVFVEPDIWRENQDNK</sequence>
<dbReference type="GO" id="GO:0006829">
    <property type="term" value="P:zinc ion transport"/>
    <property type="evidence" value="ECO:0007669"/>
    <property type="project" value="InterPro"/>
</dbReference>
<gene>
    <name evidence="8" type="primary">zitB</name>
    <name evidence="8" type="ORF">AXFE_06600</name>
</gene>
<dbReference type="NCBIfam" id="TIGR01297">
    <property type="entry name" value="CDF"/>
    <property type="match status" value="1"/>
</dbReference>
<dbReference type="SUPFAM" id="SSF160240">
    <property type="entry name" value="Cation efflux protein cytoplasmic domain-like"/>
    <property type="match status" value="1"/>
</dbReference>
<evidence type="ECO:0000313" key="8">
    <source>
        <dbReference type="EMBL" id="KJF18432.1"/>
    </source>
</evidence>
<feature type="transmembrane region" description="Helical" evidence="6">
    <location>
        <begin position="76"/>
        <end position="96"/>
    </location>
</feature>
<dbReference type="InterPro" id="IPR040177">
    <property type="entry name" value="SLC30A9"/>
</dbReference>
<dbReference type="OrthoDB" id="9806522at2"/>
<dbReference type="GO" id="GO:0008324">
    <property type="term" value="F:monoatomic cation transmembrane transporter activity"/>
    <property type="evidence" value="ECO:0007669"/>
    <property type="project" value="InterPro"/>
</dbReference>
<protein>
    <submittedName>
        <fullName evidence="8">Zinc transporter ZitB</fullName>
    </submittedName>
</protein>
<evidence type="ECO:0000259" key="7">
    <source>
        <dbReference type="Pfam" id="PF01545"/>
    </source>
</evidence>
<feature type="transmembrane region" description="Helical" evidence="6">
    <location>
        <begin position="108"/>
        <end position="127"/>
    </location>
</feature>
<dbReference type="SUPFAM" id="SSF161111">
    <property type="entry name" value="Cation efflux protein transmembrane domain-like"/>
    <property type="match status" value="1"/>
</dbReference>
<evidence type="ECO:0000256" key="1">
    <source>
        <dbReference type="ARBA" id="ARBA00004141"/>
    </source>
</evidence>
<organism evidence="8 9">
    <name type="scientific">Acidithrix ferrooxidans</name>
    <dbReference type="NCBI Taxonomy" id="1280514"/>
    <lineage>
        <taxon>Bacteria</taxon>
        <taxon>Bacillati</taxon>
        <taxon>Actinomycetota</taxon>
        <taxon>Acidimicrobiia</taxon>
        <taxon>Acidimicrobiales</taxon>
        <taxon>Acidimicrobiaceae</taxon>
        <taxon>Acidithrix</taxon>
    </lineage>
</organism>
<dbReference type="PANTHER" id="PTHR13414">
    <property type="entry name" value="HUEL-CATION TRANSPORTER"/>
    <property type="match status" value="1"/>
</dbReference>
<keyword evidence="9" id="KW-1185">Reference proteome</keyword>
<dbReference type="InterPro" id="IPR027469">
    <property type="entry name" value="Cation_efflux_TMD_sf"/>
</dbReference>
<accession>A0A0D8HL37</accession>
<keyword evidence="3 6" id="KW-0812">Transmembrane</keyword>
<dbReference type="EMBL" id="JXYS01000017">
    <property type="protein sequence ID" value="KJF18432.1"/>
    <property type="molecule type" value="Genomic_DNA"/>
</dbReference>
<evidence type="ECO:0000313" key="9">
    <source>
        <dbReference type="Proteomes" id="UP000032360"/>
    </source>
</evidence>
<evidence type="ECO:0000256" key="4">
    <source>
        <dbReference type="ARBA" id="ARBA00022989"/>
    </source>
</evidence>
<dbReference type="PANTHER" id="PTHR13414:SF9">
    <property type="entry name" value="PROTON-COUPLED ZINC ANTIPORTER SLC30A9, MITOCHONDRIAL"/>
    <property type="match status" value="1"/>
</dbReference>
<dbReference type="InterPro" id="IPR036837">
    <property type="entry name" value="Cation_efflux_CTD_sf"/>
</dbReference>
<dbReference type="Gene3D" id="1.20.1510.10">
    <property type="entry name" value="Cation efflux protein transmembrane domain"/>
    <property type="match status" value="1"/>
</dbReference>
<feature type="transmembrane region" description="Helical" evidence="6">
    <location>
        <begin position="192"/>
        <end position="211"/>
    </location>
</feature>
<dbReference type="Pfam" id="PF01545">
    <property type="entry name" value="Cation_efflux"/>
    <property type="match status" value="1"/>
</dbReference>
<feature type="transmembrane region" description="Helical" evidence="6">
    <location>
        <begin position="9"/>
        <end position="29"/>
    </location>
</feature>
<evidence type="ECO:0000256" key="6">
    <source>
        <dbReference type="SAM" id="Phobius"/>
    </source>
</evidence>
<evidence type="ECO:0000256" key="3">
    <source>
        <dbReference type="ARBA" id="ARBA00022692"/>
    </source>
</evidence>
<proteinExistence type="predicted"/>
<reference evidence="8 9" key="1">
    <citation type="submission" date="2015-01" db="EMBL/GenBank/DDBJ databases">
        <title>Draft genome of the acidophilic iron oxidizer Acidithrix ferrooxidans strain Py-F3.</title>
        <authorList>
            <person name="Poehlein A."/>
            <person name="Eisen S."/>
            <person name="Schloemann M."/>
            <person name="Johnson B.D."/>
            <person name="Daniel R."/>
            <person name="Muehling M."/>
        </authorList>
    </citation>
    <scope>NUCLEOTIDE SEQUENCE [LARGE SCALE GENOMIC DNA]</scope>
    <source>
        <strain evidence="8 9">Py-F3</strain>
    </source>
</reference>
<dbReference type="Proteomes" id="UP000032360">
    <property type="component" value="Unassembled WGS sequence"/>
</dbReference>
<dbReference type="AlphaFoldDB" id="A0A0D8HL37"/>
<comment type="caution">
    <text evidence="8">The sequence shown here is derived from an EMBL/GenBank/DDBJ whole genome shotgun (WGS) entry which is preliminary data.</text>
</comment>
<name>A0A0D8HL37_9ACTN</name>